<dbReference type="SUPFAM" id="SSF51445">
    <property type="entry name" value="(Trans)glycosidases"/>
    <property type="match status" value="1"/>
</dbReference>
<evidence type="ECO:0000313" key="2">
    <source>
        <dbReference type="Proteomes" id="UP000179243"/>
    </source>
</evidence>
<organism evidence="1 2">
    <name type="scientific">Candidatus Raymondbacteria bacterium RIFOXYD12_FULL_49_13</name>
    <dbReference type="NCBI Taxonomy" id="1817890"/>
    <lineage>
        <taxon>Bacteria</taxon>
        <taxon>Raymondiibacteriota</taxon>
    </lineage>
</organism>
<evidence type="ECO:0000313" key="1">
    <source>
        <dbReference type="EMBL" id="OGK00200.1"/>
    </source>
</evidence>
<dbReference type="InterPro" id="IPR017853">
    <property type="entry name" value="GH"/>
</dbReference>
<dbReference type="EMBL" id="MFYX01000152">
    <property type="protein sequence ID" value="OGK00200.1"/>
    <property type="molecule type" value="Genomic_DNA"/>
</dbReference>
<reference evidence="1 2" key="1">
    <citation type="journal article" date="2016" name="Nat. Commun.">
        <title>Thousands of microbial genomes shed light on interconnected biogeochemical processes in an aquifer system.</title>
        <authorList>
            <person name="Anantharaman K."/>
            <person name="Brown C.T."/>
            <person name="Hug L.A."/>
            <person name="Sharon I."/>
            <person name="Castelle C.J."/>
            <person name="Probst A.J."/>
            <person name="Thomas B.C."/>
            <person name="Singh A."/>
            <person name="Wilkins M.J."/>
            <person name="Karaoz U."/>
            <person name="Brodie E.L."/>
            <person name="Williams K.H."/>
            <person name="Hubbard S.S."/>
            <person name="Banfield J.F."/>
        </authorList>
    </citation>
    <scope>NUCLEOTIDE SEQUENCE [LARGE SCALE GENOMIC DNA]</scope>
</reference>
<accession>A0A1F7F0M0</accession>
<sequence length="457" mass="50339">MRIILISTLLISLRLCGQSFSNGLSADPSYFPIAVWLQDAENIANYQAIGINMYVGLWNGPTQTQLQALKTADMSVICDQNSYALANLSTYGRVIKGWMQGDEPDNAQWNEATQTYDPCIDTSVVQADYAAWRTQDTTRPVFLNLGQGVAYISYIGRGACSGNTRLYPGYLRGCDIVSYDIYPVNSEYAQVRDSLWYVPKGVDSLRRWGNDTKPVWCWIECTAINANQKPTPAQVKAEVWMALIHGARGFGYFCHSWYPFFAEAALLADPEMKDSVATINVQVRSLAPALNSPDAVNAVFVASSNTAVPVDVLTKIHGDSLYVFAAAMRGEATNATFTLNNGSRGSEVDVIGESRTLILSGNSFTDAFGGYGVHLYRIWNTSTSGETMLIPVREKRTVRFEIYDVRGRLVGSIKGRYDGSDGFPQFAAMEQNLPNGIYLCRISGNGVKVATIRVVIR</sequence>
<name>A0A1F7F0M0_UNCRA</name>
<comment type="caution">
    <text evidence="1">The sequence shown here is derived from an EMBL/GenBank/DDBJ whole genome shotgun (WGS) entry which is preliminary data.</text>
</comment>
<dbReference type="Gene3D" id="3.20.20.80">
    <property type="entry name" value="Glycosidases"/>
    <property type="match status" value="1"/>
</dbReference>
<proteinExistence type="predicted"/>
<dbReference type="Proteomes" id="UP000179243">
    <property type="component" value="Unassembled WGS sequence"/>
</dbReference>
<protein>
    <submittedName>
        <fullName evidence="1">Uncharacterized protein</fullName>
    </submittedName>
</protein>
<gene>
    <name evidence="1" type="ORF">A2519_20550</name>
</gene>
<dbReference type="AlphaFoldDB" id="A0A1F7F0M0"/>